<proteinExistence type="predicted"/>
<evidence type="ECO:0000256" key="1">
    <source>
        <dbReference type="SAM" id="MobiDB-lite"/>
    </source>
</evidence>
<dbReference type="OrthoDB" id="3530632at2759"/>
<reference evidence="2 3" key="1">
    <citation type="submission" date="2017-12" db="EMBL/GenBank/DDBJ databases">
        <title>Comparative genomics of Botrytis spp.</title>
        <authorList>
            <person name="Valero-Jimenez C.A."/>
            <person name="Tapia P."/>
            <person name="Veloso J."/>
            <person name="Silva-Moreno E."/>
            <person name="Staats M."/>
            <person name="Valdes J.H."/>
            <person name="Van Kan J.A.L."/>
        </authorList>
    </citation>
    <scope>NUCLEOTIDE SEQUENCE [LARGE SCALE GENOMIC DNA]</scope>
    <source>
        <strain evidence="2 3">MUCL435</strain>
    </source>
</reference>
<organism evidence="2 3">
    <name type="scientific">Botrytis galanthina</name>
    <dbReference type="NCBI Taxonomy" id="278940"/>
    <lineage>
        <taxon>Eukaryota</taxon>
        <taxon>Fungi</taxon>
        <taxon>Dikarya</taxon>
        <taxon>Ascomycota</taxon>
        <taxon>Pezizomycotina</taxon>
        <taxon>Leotiomycetes</taxon>
        <taxon>Helotiales</taxon>
        <taxon>Sclerotiniaceae</taxon>
        <taxon>Botrytis</taxon>
    </lineage>
</organism>
<keyword evidence="3" id="KW-1185">Reference proteome</keyword>
<sequence>MKYTNYGQGMDGNMTSEQQILDNQKMLEQVYLHPLTQYQSSNYVNPSHVMYSSQHSRWIDPSPEIITQNNQLDEDYNYSLTDGDTLRTSYPVVPNSNAPTEPYYVRNDLNRTDNPAPAPQMNLESSVAPSSSATDQSIPVNNYNNNHTTMIGDQSHESQNLIDRNMQNTQIENLNSNDQSDTSDSEAPETRESKDKGTTQRKRKPWTARTESSYPRVWMTEEEMKTIDPDYEKNPRLAFQNMTKAKNGMKSFQIDWDQVELLNEHRKNAAKEEDERMKRMKRHAPGTYVQKFVPKLYFPKGRLRKCRDEWFRKKQMGDASDSWTNRMRRMADRSNFNPELKGDSVQ</sequence>
<name>A0A4S8QZH9_9HELO</name>
<dbReference type="EMBL" id="PQXL01000211">
    <property type="protein sequence ID" value="THV49095.1"/>
    <property type="molecule type" value="Genomic_DNA"/>
</dbReference>
<feature type="region of interest" description="Disordered" evidence="1">
    <location>
        <begin position="318"/>
        <end position="346"/>
    </location>
</feature>
<feature type="region of interest" description="Disordered" evidence="1">
    <location>
        <begin position="88"/>
        <end position="152"/>
    </location>
</feature>
<dbReference type="Proteomes" id="UP000308671">
    <property type="component" value="Unassembled WGS sequence"/>
</dbReference>
<feature type="compositionally biased region" description="Polar residues" evidence="1">
    <location>
        <begin position="122"/>
        <end position="152"/>
    </location>
</feature>
<feature type="compositionally biased region" description="Basic and acidic residues" evidence="1">
    <location>
        <begin position="188"/>
        <end position="198"/>
    </location>
</feature>
<accession>A0A4S8QZH9</accession>
<evidence type="ECO:0000313" key="2">
    <source>
        <dbReference type="EMBL" id="THV49095.1"/>
    </source>
</evidence>
<feature type="region of interest" description="Disordered" evidence="1">
    <location>
        <begin position="173"/>
        <end position="212"/>
    </location>
</feature>
<gene>
    <name evidence="2" type="ORF">BGAL_0211g00020</name>
</gene>
<evidence type="ECO:0000313" key="3">
    <source>
        <dbReference type="Proteomes" id="UP000308671"/>
    </source>
</evidence>
<comment type="caution">
    <text evidence="2">The sequence shown here is derived from an EMBL/GenBank/DDBJ whole genome shotgun (WGS) entry which is preliminary data.</text>
</comment>
<dbReference type="AlphaFoldDB" id="A0A4S8QZH9"/>
<feature type="compositionally biased region" description="Polar residues" evidence="1">
    <location>
        <begin position="88"/>
        <end position="99"/>
    </location>
</feature>
<protein>
    <submittedName>
        <fullName evidence="2">Uncharacterized protein</fullName>
    </submittedName>
</protein>